<dbReference type="InterPro" id="IPR040788">
    <property type="entry name" value="HEPN_MAE_28990"/>
</dbReference>
<keyword evidence="4" id="KW-1185">Reference proteome</keyword>
<dbReference type="EMBL" id="CP022385">
    <property type="protein sequence ID" value="ATA83534.1"/>
    <property type="molecule type" value="Genomic_DNA"/>
</dbReference>
<sequence>MIFRNDFDSKVCEVENYFSFLEKVEYEYVFLFKKGEEKPFIINDELFKILKANGFLILYNLIESTILNTVVAIFDEIKQQNLSYTDISEKIRLYWSKHKYKYDETITEKRLFKRFHQIVDEIINNIPIEIINRIEYGGSLDANKIRKVSNDLGIDFSTKHYYNEDKHGKCLQKIKEYRNSLVHGKKSFSEIGREITYNEIDNILGLKNYKDFTIEHLTHFLDSVEEYIKSEKYKI</sequence>
<name>A0AAX2I8V5_CAPSP</name>
<evidence type="ECO:0000313" key="3">
    <source>
        <dbReference type="EMBL" id="SQA74502.1"/>
    </source>
</evidence>
<proteinExistence type="predicted"/>
<evidence type="ECO:0000313" key="2">
    <source>
        <dbReference type="EMBL" id="ATA83534.1"/>
    </source>
</evidence>
<dbReference type="KEGG" id="cspu:CGC55_02955"/>
<dbReference type="EMBL" id="UAVP01000003">
    <property type="protein sequence ID" value="SQA74502.1"/>
    <property type="molecule type" value="Genomic_DNA"/>
</dbReference>
<accession>A0AAX2I8V5</accession>
<reference evidence="3 5" key="3">
    <citation type="submission" date="2018-06" db="EMBL/GenBank/DDBJ databases">
        <authorList>
            <consortium name="Pathogen Informatics"/>
            <person name="Doyle S."/>
        </authorList>
    </citation>
    <scope>NUCLEOTIDE SEQUENCE [LARGE SCALE GENOMIC DNA]</scope>
    <source>
        <strain evidence="3 5">NCTC11653</strain>
    </source>
</reference>
<reference evidence="2" key="1">
    <citation type="journal article" date="2017" name="Genome Announc.">
        <title>Twelve Complete Reference Genomes of Clinical Isolates in the Capnocytophaga Genus.</title>
        <authorList>
            <person name="Villarma A."/>
            <person name="Gulvik C.A."/>
            <person name="Rowe L.A."/>
            <person name="Sheth M."/>
            <person name="Juieng P."/>
            <person name="Nicholson A.C."/>
            <person name="Loparev V.N."/>
            <person name="McQuiston J.R."/>
        </authorList>
    </citation>
    <scope>NUCLEOTIDE SEQUENCE</scope>
    <source>
        <strain evidence="2">KC1668</strain>
    </source>
</reference>
<evidence type="ECO:0000313" key="4">
    <source>
        <dbReference type="Proteomes" id="UP000217301"/>
    </source>
</evidence>
<organism evidence="3 5">
    <name type="scientific">Capnocytophaga sputigena</name>
    <dbReference type="NCBI Taxonomy" id="1019"/>
    <lineage>
        <taxon>Bacteria</taxon>
        <taxon>Pseudomonadati</taxon>
        <taxon>Bacteroidota</taxon>
        <taxon>Flavobacteriia</taxon>
        <taxon>Flavobacteriales</taxon>
        <taxon>Flavobacteriaceae</taxon>
        <taxon>Capnocytophaga</taxon>
    </lineage>
</organism>
<reference evidence="4" key="2">
    <citation type="submission" date="2017-06" db="EMBL/GenBank/DDBJ databases">
        <title>Capnocytophaga spp. assemblies.</title>
        <authorList>
            <person name="Gulvik C.A."/>
        </authorList>
    </citation>
    <scope>NUCLEOTIDE SEQUENCE [LARGE SCALE GENOMIC DNA]</scope>
    <source>
        <strain evidence="4">KC1668</strain>
    </source>
</reference>
<evidence type="ECO:0000313" key="5">
    <source>
        <dbReference type="Proteomes" id="UP000249902"/>
    </source>
</evidence>
<evidence type="ECO:0000259" key="1">
    <source>
        <dbReference type="Pfam" id="PF18737"/>
    </source>
</evidence>
<dbReference type="RefSeq" id="WP_002682023.1">
    <property type="nucleotide sequence ID" value="NZ_CP022385.1"/>
</dbReference>
<dbReference type="Proteomes" id="UP000249902">
    <property type="component" value="Unassembled WGS sequence"/>
</dbReference>
<feature type="domain" description="MAE-28990/MAE-18760-like HEPN" evidence="1">
    <location>
        <begin position="5"/>
        <end position="233"/>
    </location>
</feature>
<dbReference type="AlphaFoldDB" id="A0AAX2I8V5"/>
<dbReference type="Proteomes" id="UP000217301">
    <property type="component" value="Chromosome"/>
</dbReference>
<gene>
    <name evidence="2" type="ORF">CGC55_02955</name>
    <name evidence="3" type="ORF">NCTC11653_00386</name>
</gene>
<protein>
    <recommendedName>
        <fullName evidence="1">MAE-28990/MAE-18760-like HEPN domain-containing protein</fullName>
    </recommendedName>
</protein>
<dbReference type="Pfam" id="PF18737">
    <property type="entry name" value="HEPN_MAE_28990"/>
    <property type="match status" value="1"/>
</dbReference>